<sequence>MADSSKPEAEQKTQAEAEEAARRAAEAEEARRAAEAEEAAWRAAEAEEARKAAEAEEARKAAEAEEARKAAEAEEARKAAKAEEARKAAEAEEARKAAEAEEARKAAKAEEARKAAEAEEARKAAEAEEEARKAAEEEHRKREERLFYHLELFPSKVKNELKKGNLQAILSQAVLNFIEQAENVRLATGSSDPTCDNEHGHTAKMATAMMLAHYERARSQGSLQNELSDAEMAIVQDLDDSMVPRAKVNLSGAANNERENQVLAGRMLKDLFELLADPQMCAVLSYAYGKAKDVEARIQKHLGIFVGRVPRWSEVYEMSVRAQLCDMIYIALEQASGTNPELRAALKSVTYESESLSASVGEFEELAGGHSKGAGDASAAAAAQTADVSLMDHLFRHFAAEVCRKIQSGFEAAQQAIQEGVLDPMNSVFPKDYPMACVAPSTAQPVPVAALDEDPFICGVRKVEAVAHDHLTNNELRQGEAIIAALLRGDFGLSAGNDTFAKRMVTCDANIAEQLGVAAAVVAYYHPRLVNLIVDNFSRHLWAKVPALLADEATETESTSTWLDELVDDLMPRLEASKQLTTPNS</sequence>
<dbReference type="KEGG" id="mbr:MONBRDRAFT_30799"/>
<organism evidence="2 3">
    <name type="scientific">Monosiga brevicollis</name>
    <name type="common">Choanoflagellate</name>
    <dbReference type="NCBI Taxonomy" id="81824"/>
    <lineage>
        <taxon>Eukaryota</taxon>
        <taxon>Choanoflagellata</taxon>
        <taxon>Craspedida</taxon>
        <taxon>Salpingoecidae</taxon>
        <taxon>Monosiga</taxon>
    </lineage>
</organism>
<dbReference type="Proteomes" id="UP000001357">
    <property type="component" value="Unassembled WGS sequence"/>
</dbReference>
<dbReference type="InParanoid" id="A9UPB4"/>
<dbReference type="PANTHER" id="PTHR38758">
    <property type="entry name" value="PUTATIVE-RELATED"/>
    <property type="match status" value="1"/>
</dbReference>
<dbReference type="AlphaFoldDB" id="A9UPB4"/>
<name>A9UPB4_MONBE</name>
<dbReference type="EMBL" id="CH991543">
    <property type="protein sequence ID" value="EDQ92388.1"/>
    <property type="molecule type" value="Genomic_DNA"/>
</dbReference>
<dbReference type="GeneID" id="5887578"/>
<evidence type="ECO:0000313" key="2">
    <source>
        <dbReference type="EMBL" id="EDQ92388.1"/>
    </source>
</evidence>
<feature type="compositionally biased region" description="Basic and acidic residues" evidence="1">
    <location>
        <begin position="1"/>
        <end position="35"/>
    </location>
</feature>
<feature type="compositionally biased region" description="Basic and acidic residues" evidence="1">
    <location>
        <begin position="44"/>
        <end position="139"/>
    </location>
</feature>
<proteinExistence type="predicted"/>
<keyword evidence="3" id="KW-1185">Reference proteome</keyword>
<gene>
    <name evidence="2" type="ORF">MONBRDRAFT_30799</name>
</gene>
<dbReference type="RefSeq" id="XP_001742150.1">
    <property type="nucleotide sequence ID" value="XM_001742098.1"/>
</dbReference>
<evidence type="ECO:0000313" key="3">
    <source>
        <dbReference type="Proteomes" id="UP000001357"/>
    </source>
</evidence>
<protein>
    <submittedName>
        <fullName evidence="2">Uncharacterized protein</fullName>
    </submittedName>
</protein>
<feature type="region of interest" description="Disordered" evidence="1">
    <location>
        <begin position="1"/>
        <end position="139"/>
    </location>
</feature>
<dbReference type="PANTHER" id="PTHR38758:SF1">
    <property type="entry name" value="PROTEIN, PUTATIVE-RELATED"/>
    <property type="match status" value="1"/>
</dbReference>
<reference evidence="2 3" key="1">
    <citation type="journal article" date="2008" name="Nature">
        <title>The genome of the choanoflagellate Monosiga brevicollis and the origin of metazoans.</title>
        <authorList>
            <consortium name="JGI Sequencing"/>
            <person name="King N."/>
            <person name="Westbrook M.J."/>
            <person name="Young S.L."/>
            <person name="Kuo A."/>
            <person name="Abedin M."/>
            <person name="Chapman J."/>
            <person name="Fairclough S."/>
            <person name="Hellsten U."/>
            <person name="Isogai Y."/>
            <person name="Letunic I."/>
            <person name="Marr M."/>
            <person name="Pincus D."/>
            <person name="Putnam N."/>
            <person name="Rokas A."/>
            <person name="Wright K.J."/>
            <person name="Zuzow R."/>
            <person name="Dirks W."/>
            <person name="Good M."/>
            <person name="Goodstein D."/>
            <person name="Lemons D."/>
            <person name="Li W."/>
            <person name="Lyons J.B."/>
            <person name="Morris A."/>
            <person name="Nichols S."/>
            <person name="Richter D.J."/>
            <person name="Salamov A."/>
            <person name="Bork P."/>
            <person name="Lim W.A."/>
            <person name="Manning G."/>
            <person name="Miller W.T."/>
            <person name="McGinnis W."/>
            <person name="Shapiro H."/>
            <person name="Tjian R."/>
            <person name="Grigoriev I.V."/>
            <person name="Rokhsar D."/>
        </authorList>
    </citation>
    <scope>NUCLEOTIDE SEQUENCE [LARGE SCALE GENOMIC DNA]</scope>
    <source>
        <strain evidence="3">MX1 / ATCC 50154</strain>
    </source>
</reference>
<evidence type="ECO:0000256" key="1">
    <source>
        <dbReference type="SAM" id="MobiDB-lite"/>
    </source>
</evidence>
<accession>A9UPB4</accession>